<accession>A0A7Y4DTQ9</accession>
<name>A0A7Y4DTQ9_9VIBR</name>
<keyword evidence="2" id="KW-0418">Kinase</keyword>
<evidence type="ECO:0000256" key="1">
    <source>
        <dbReference type="SAM" id="MobiDB-lite"/>
    </source>
</evidence>
<gene>
    <name evidence="2" type="ORF">F0245_23860</name>
</gene>
<protein>
    <submittedName>
        <fullName evidence="2">Serine/threonine protein kinase</fullName>
    </submittedName>
</protein>
<dbReference type="AlphaFoldDB" id="A0A7Y4DTQ9"/>
<evidence type="ECO:0000313" key="3">
    <source>
        <dbReference type="Proteomes" id="UP000525336"/>
    </source>
</evidence>
<dbReference type="GO" id="GO:0004674">
    <property type="term" value="F:protein serine/threonine kinase activity"/>
    <property type="evidence" value="ECO:0007669"/>
    <property type="project" value="UniProtKB-KW"/>
</dbReference>
<dbReference type="EMBL" id="VTXW01000046">
    <property type="protein sequence ID" value="NOH36339.1"/>
    <property type="molecule type" value="Genomic_DNA"/>
</dbReference>
<organism evidence="2 3">
    <name type="scientific">Vibrio chagasii</name>
    <dbReference type="NCBI Taxonomy" id="170679"/>
    <lineage>
        <taxon>Bacteria</taxon>
        <taxon>Pseudomonadati</taxon>
        <taxon>Pseudomonadota</taxon>
        <taxon>Gammaproteobacteria</taxon>
        <taxon>Vibrionales</taxon>
        <taxon>Vibrionaceae</taxon>
        <taxon>Vibrio</taxon>
    </lineage>
</organism>
<sequence>MKYKILALSVVGAILGGCGSDNNNSVPPEQAYRNIMAFDPAVMGMKGTYSCDNGATGSLEETNYHGVSEVTDLTVLNYPETCTFAYNATAGAVDVSNGKDMSKVSYKFPKGLANYDDLVTSSPISTLIEKELDGQPYNESTGSDVLVALGLGDLLNNGSVSSVADFLRRTQEIIEDLPASEASLVSATAAVLSDVLVVSPEASVTEISDAAVAITEEVIKSYPDYPTAPGGDDIYLDLTEDPDFIKDVVADPSKPVTIPPSAEKPSEPVPDPDEGTPPPTGGTGGTGGGGNGGGTGG</sequence>
<keyword evidence="2" id="KW-0808">Transferase</keyword>
<feature type="compositionally biased region" description="Gly residues" evidence="1">
    <location>
        <begin position="281"/>
        <end position="297"/>
    </location>
</feature>
<keyword evidence="2" id="KW-0723">Serine/threonine-protein kinase</keyword>
<feature type="region of interest" description="Disordered" evidence="1">
    <location>
        <begin position="250"/>
        <end position="297"/>
    </location>
</feature>
<proteinExistence type="predicted"/>
<dbReference type="Proteomes" id="UP000525336">
    <property type="component" value="Unassembled WGS sequence"/>
</dbReference>
<reference evidence="2 3" key="1">
    <citation type="submission" date="2019-09" db="EMBL/GenBank/DDBJ databases">
        <title>Draft genome sequencing and comparative genomics of hatchery-associated Vibrios.</title>
        <authorList>
            <person name="Kehlet-Delgado H."/>
            <person name="Mueller R.S."/>
        </authorList>
    </citation>
    <scope>NUCLEOTIDE SEQUENCE [LARGE SCALE GENOMIC DNA]</scope>
    <source>
        <strain evidence="2 3">00-90-10</strain>
    </source>
</reference>
<dbReference type="PROSITE" id="PS51257">
    <property type="entry name" value="PROKAR_LIPOPROTEIN"/>
    <property type="match status" value="1"/>
</dbReference>
<evidence type="ECO:0000313" key="2">
    <source>
        <dbReference type="EMBL" id="NOH36339.1"/>
    </source>
</evidence>
<dbReference type="RefSeq" id="WP_171369476.1">
    <property type="nucleotide sequence ID" value="NZ_VTXW01000046.1"/>
</dbReference>
<comment type="caution">
    <text evidence="2">The sequence shown here is derived from an EMBL/GenBank/DDBJ whole genome shotgun (WGS) entry which is preliminary data.</text>
</comment>